<feature type="non-terminal residue" evidence="3">
    <location>
        <position position="320"/>
    </location>
</feature>
<dbReference type="NCBIfam" id="TIGR02145">
    <property type="entry name" value="Fib_succ_major"/>
    <property type="match status" value="1"/>
</dbReference>
<dbReference type="InterPro" id="IPR011871">
    <property type="entry name" value="Fib_succ_major"/>
</dbReference>
<evidence type="ECO:0008006" key="5">
    <source>
        <dbReference type="Google" id="ProtNLM"/>
    </source>
</evidence>
<protein>
    <recommendedName>
        <fullName evidence="5">Fibrobacter succinogenes major paralogous domain-containing protein</fullName>
    </recommendedName>
</protein>
<evidence type="ECO:0000313" key="4">
    <source>
        <dbReference type="Proteomes" id="UP000228867"/>
    </source>
</evidence>
<gene>
    <name evidence="3" type="ORF">COV54_01820</name>
</gene>
<accession>A0A2H0NE48</accession>
<dbReference type="InterPro" id="IPR013545">
    <property type="entry name" value="T2SS_protein-GspG_C"/>
</dbReference>
<feature type="domain" description="Type II secretion system protein GspG C-terminal" evidence="1">
    <location>
        <begin position="4"/>
        <end position="91"/>
    </location>
</feature>
<name>A0A2H0NE48_9BACT</name>
<comment type="caution">
    <text evidence="3">The sequence shown here is derived from an EMBL/GenBank/DDBJ whole genome shotgun (WGS) entry which is preliminary data.</text>
</comment>
<dbReference type="Proteomes" id="UP000228867">
    <property type="component" value="Unassembled WGS sequence"/>
</dbReference>
<proteinExistence type="predicted"/>
<dbReference type="AlphaFoldDB" id="A0A2H0NE48"/>
<dbReference type="EMBL" id="PCWR01000041">
    <property type="protein sequence ID" value="PIR07167.1"/>
    <property type="molecule type" value="Genomic_DNA"/>
</dbReference>
<organism evidence="3 4">
    <name type="scientific">Candidatus Jorgensenbacteria bacterium CG11_big_fil_rev_8_21_14_0_20_38_23</name>
    <dbReference type="NCBI Taxonomy" id="1974594"/>
    <lineage>
        <taxon>Bacteria</taxon>
        <taxon>Candidatus Joergenseniibacteriota</taxon>
    </lineage>
</organism>
<dbReference type="Pfam" id="PF08334">
    <property type="entry name" value="T2SSG"/>
    <property type="match status" value="1"/>
</dbReference>
<evidence type="ECO:0000259" key="1">
    <source>
        <dbReference type="Pfam" id="PF08334"/>
    </source>
</evidence>
<dbReference type="Pfam" id="PF09603">
    <property type="entry name" value="Fib_succ_major"/>
    <property type="match status" value="1"/>
</dbReference>
<reference evidence="3 4" key="1">
    <citation type="submission" date="2017-09" db="EMBL/GenBank/DDBJ databases">
        <title>Depth-based differentiation of microbial function through sediment-hosted aquifers and enrichment of novel symbionts in the deep terrestrial subsurface.</title>
        <authorList>
            <person name="Probst A.J."/>
            <person name="Ladd B."/>
            <person name="Jarett J.K."/>
            <person name="Geller-Mcgrath D.E."/>
            <person name="Sieber C.M."/>
            <person name="Emerson J.B."/>
            <person name="Anantharaman K."/>
            <person name="Thomas B.C."/>
            <person name="Malmstrom R."/>
            <person name="Stieglmeier M."/>
            <person name="Klingl A."/>
            <person name="Woyke T."/>
            <person name="Ryan C.M."/>
            <person name="Banfield J.F."/>
        </authorList>
    </citation>
    <scope>NUCLEOTIDE SEQUENCE [LARGE SCALE GENOMIC DNA]</scope>
    <source>
        <strain evidence="3">CG11_big_fil_rev_8_21_14_0_20_38_23</strain>
    </source>
</reference>
<dbReference type="InterPro" id="IPR045584">
    <property type="entry name" value="Pilin-like"/>
</dbReference>
<feature type="non-terminal residue" evidence="3">
    <location>
        <position position="1"/>
    </location>
</feature>
<dbReference type="Gene3D" id="3.30.700.10">
    <property type="entry name" value="Glycoprotein, Type 4 Pilin"/>
    <property type="match status" value="1"/>
</dbReference>
<feature type="domain" description="Fibrobacter succinogenes major paralogous" evidence="2">
    <location>
        <begin position="160"/>
        <end position="317"/>
    </location>
</feature>
<evidence type="ECO:0000313" key="3">
    <source>
        <dbReference type="EMBL" id="PIR07167.1"/>
    </source>
</evidence>
<dbReference type="SUPFAM" id="SSF54523">
    <property type="entry name" value="Pili subunits"/>
    <property type="match status" value="1"/>
</dbReference>
<evidence type="ECO:0000259" key="2">
    <source>
        <dbReference type="Pfam" id="PF09603"/>
    </source>
</evidence>
<sequence>IRAKARDAKRVEDLRQLQTALEMYYSDYNHYPVWTSGCLNASGSPLLSGGAYALVPDYMGSLPKDPLPNKYCYYYQSDSIGANFKLAAYLEKDTEKSQNDAGTASSYYEVYQGPTGSGSAINIDNDTLAAAMPGYVPPPPSWACGDTLTDDRDNKTYATVLIGTQCWMAEHLNYGTMTAGANNQGSDCPSVAETEKYCYGDTESSCTSDGALYQWAQAMCGAASCNGTGESQPACTTPVQGICPNGWHIPSHYEYTALERAVCTSGTCATDFPYDTSTTGWRGTNEGGKLKGTTICGLYPCWNSPNEGATNSSGFTAWAA</sequence>